<feature type="binding site" evidence="20">
    <location>
        <position position="456"/>
    </location>
    <ligand>
        <name>Mg(2+)</name>
        <dbReference type="ChEBI" id="CHEBI:18420"/>
    </ligand>
</feature>
<dbReference type="Proteomes" id="UP000295008">
    <property type="component" value="Unassembled WGS sequence"/>
</dbReference>
<evidence type="ECO:0000256" key="18">
    <source>
        <dbReference type="PIRSR" id="PIRSR000732-1"/>
    </source>
</evidence>
<protein>
    <recommendedName>
        <fullName evidence="7 17">Phosphoenolpyruvate-protein phosphotransferase</fullName>
        <ecNumber evidence="6 17">2.7.3.9</ecNumber>
    </recommendedName>
    <alternativeName>
        <fullName evidence="16 17">Phosphotransferase system, enzyme I</fullName>
    </alternativeName>
</protein>
<dbReference type="InterPro" id="IPR036637">
    <property type="entry name" value="Phosphohistidine_dom_sf"/>
</dbReference>
<gene>
    <name evidence="24" type="ORF">EDC14_1002215</name>
</gene>
<dbReference type="Gene3D" id="1.10.274.10">
    <property type="entry name" value="PtsI, HPr-binding domain"/>
    <property type="match status" value="1"/>
</dbReference>
<evidence type="ECO:0000256" key="4">
    <source>
        <dbReference type="ARBA" id="ARBA00004496"/>
    </source>
</evidence>
<evidence type="ECO:0000256" key="14">
    <source>
        <dbReference type="ARBA" id="ARBA00022777"/>
    </source>
</evidence>
<keyword evidence="25" id="KW-1185">Reference proteome</keyword>
<dbReference type="GO" id="GO:0016301">
    <property type="term" value="F:kinase activity"/>
    <property type="evidence" value="ECO:0007669"/>
    <property type="project" value="UniProtKB-KW"/>
</dbReference>
<evidence type="ECO:0000256" key="16">
    <source>
        <dbReference type="ARBA" id="ARBA00033235"/>
    </source>
</evidence>
<evidence type="ECO:0000256" key="17">
    <source>
        <dbReference type="PIRNR" id="PIRNR000732"/>
    </source>
</evidence>
<evidence type="ECO:0000256" key="9">
    <source>
        <dbReference type="ARBA" id="ARBA00022490"/>
    </source>
</evidence>
<keyword evidence="15 17" id="KW-0460">Magnesium</keyword>
<evidence type="ECO:0000256" key="6">
    <source>
        <dbReference type="ARBA" id="ARBA00012232"/>
    </source>
</evidence>
<evidence type="ECO:0000256" key="5">
    <source>
        <dbReference type="ARBA" id="ARBA00007837"/>
    </source>
</evidence>
<evidence type="ECO:0000259" key="22">
    <source>
        <dbReference type="Pfam" id="PF02896"/>
    </source>
</evidence>
<comment type="cofactor">
    <cofactor evidence="2 17 20">
        <name>Mg(2+)</name>
        <dbReference type="ChEBI" id="CHEBI:18420"/>
    </cofactor>
</comment>
<comment type="caution">
    <text evidence="24">The sequence shown here is derived from an EMBL/GenBank/DDBJ whole genome shotgun (WGS) entry which is preliminary data.</text>
</comment>
<reference evidence="24 25" key="1">
    <citation type="submission" date="2019-03" db="EMBL/GenBank/DDBJ databases">
        <title>Genomic Encyclopedia of Type Strains, Phase IV (KMG-IV): sequencing the most valuable type-strain genomes for metagenomic binning, comparative biology and taxonomic classification.</title>
        <authorList>
            <person name="Goeker M."/>
        </authorList>
    </citation>
    <scope>NUCLEOTIDE SEQUENCE [LARGE SCALE GENOMIC DNA]</scope>
    <source>
        <strain evidence="24 25">LX-B</strain>
    </source>
</reference>
<dbReference type="InterPro" id="IPR024692">
    <property type="entry name" value="PTS_EI"/>
</dbReference>
<feature type="active site" description="Proton donor" evidence="18">
    <location>
        <position position="503"/>
    </location>
</feature>
<evidence type="ECO:0000259" key="23">
    <source>
        <dbReference type="Pfam" id="PF05524"/>
    </source>
</evidence>
<evidence type="ECO:0000256" key="19">
    <source>
        <dbReference type="PIRSR" id="PIRSR000732-2"/>
    </source>
</evidence>
<evidence type="ECO:0000313" key="25">
    <source>
        <dbReference type="Proteomes" id="UP000295008"/>
    </source>
</evidence>
<dbReference type="RefSeq" id="WP_132012636.1">
    <property type="nucleotide sequence ID" value="NZ_SLUN01000002.1"/>
</dbReference>
<dbReference type="Pfam" id="PF00391">
    <property type="entry name" value="PEP-utilizers"/>
    <property type="match status" value="1"/>
</dbReference>
<feature type="binding site" evidence="19">
    <location>
        <position position="297"/>
    </location>
    <ligand>
        <name>phosphoenolpyruvate</name>
        <dbReference type="ChEBI" id="CHEBI:58702"/>
    </ligand>
</feature>
<sequence>MVVIQGNAGAPGIAAGRVLVKRARAAAIVRNGVADREREIARLEAARRECIAQTTQMYEYTLREIGEQEAAIFKAHRLMLQDDEFFAEVAAAIRADGVNAEWALQEAEGRLTGLFAGMETAYLQERAADVRDVVQSVIDRLLGEGDAWPETPDQGPLILAAHDLTPSDTLKLDKGSLAGLLTEVGGTTSHTVILAKTLGIPAITGISRLLERVPHGATLMMDGTAGAVYLDPEPRVREELLARKAAQERRQRAAAVVARQAAFTRDGRRIRVCGNLGDLEECDAILQNGGEGIGLYRTEFLYMGHSDYPSEAEQFAAYQTIARKLQGNEVVIRTLDIGGDKKLSYLELPREDNPFLGYRAIRIGLNEPELLLTQLQAILRASAFGNVKIMFPMIVTLEELLQAKRLVAEAGRQLRREGAAFNERIPVGIMIETPAAAVMARALAREADFFSIGSNDLIQYVTAADRLNAKVQYLYDPRNLAVLRLIRQVADAAHAAGIPVSVCGEMASDEKLLPLLVGMGIDKFSATPNAIPRLKLAIGRLNAGELRPAAEQILECSLIDEVERGLAALHAQYLEDDVAEQC</sequence>
<keyword evidence="11 17" id="KW-0808">Transferase</keyword>
<dbReference type="OrthoDB" id="9765468at2"/>
<comment type="subcellular location">
    <subcellularLocation>
        <location evidence="4 17">Cytoplasm</location>
    </subcellularLocation>
</comment>
<dbReference type="InterPro" id="IPR006318">
    <property type="entry name" value="PTS_EI-like"/>
</dbReference>
<keyword evidence="9 17" id="KW-0963">Cytoplasm</keyword>
<dbReference type="GO" id="GO:0009401">
    <property type="term" value="P:phosphoenolpyruvate-dependent sugar phosphotransferase system"/>
    <property type="evidence" value="ECO:0007669"/>
    <property type="project" value="UniProtKB-KW"/>
</dbReference>
<feature type="binding site" evidence="19">
    <location>
        <begin position="455"/>
        <end position="456"/>
    </location>
    <ligand>
        <name>phosphoenolpyruvate</name>
        <dbReference type="ChEBI" id="CHEBI:58702"/>
    </ligand>
</feature>
<evidence type="ECO:0000313" key="24">
    <source>
        <dbReference type="EMBL" id="TCL76456.1"/>
    </source>
</evidence>
<name>A0A4R1SAB9_HYDET</name>
<dbReference type="InterPro" id="IPR008279">
    <property type="entry name" value="PEP-util_enz_mobile_dom"/>
</dbReference>
<feature type="binding site" evidence="20">
    <location>
        <position position="432"/>
    </location>
    <ligand>
        <name>Mg(2+)</name>
        <dbReference type="ChEBI" id="CHEBI:18420"/>
    </ligand>
</feature>
<evidence type="ECO:0000256" key="20">
    <source>
        <dbReference type="PIRSR" id="PIRSR000732-3"/>
    </source>
</evidence>
<dbReference type="GO" id="GO:0005737">
    <property type="term" value="C:cytoplasm"/>
    <property type="evidence" value="ECO:0007669"/>
    <property type="project" value="UniProtKB-SubCell"/>
</dbReference>
<evidence type="ECO:0000256" key="1">
    <source>
        <dbReference type="ARBA" id="ARBA00000683"/>
    </source>
</evidence>
<evidence type="ECO:0000256" key="15">
    <source>
        <dbReference type="ARBA" id="ARBA00022842"/>
    </source>
</evidence>
<dbReference type="PIRSF" id="PIRSF000732">
    <property type="entry name" value="PTS_enzyme_I"/>
    <property type="match status" value="1"/>
</dbReference>
<keyword evidence="13 17" id="KW-0479">Metal-binding</keyword>
<evidence type="ECO:0000259" key="21">
    <source>
        <dbReference type="Pfam" id="PF00391"/>
    </source>
</evidence>
<feature type="domain" description="PEP-utilising enzyme C-terminal" evidence="22">
    <location>
        <begin position="255"/>
        <end position="540"/>
    </location>
</feature>
<dbReference type="EMBL" id="SLUN01000002">
    <property type="protein sequence ID" value="TCL76456.1"/>
    <property type="molecule type" value="Genomic_DNA"/>
</dbReference>
<dbReference type="PRINTS" id="PR01736">
    <property type="entry name" value="PHPHTRNFRASE"/>
</dbReference>
<organism evidence="24 25">
    <name type="scientific">Hydrogenispora ethanolica</name>
    <dbReference type="NCBI Taxonomy" id="1082276"/>
    <lineage>
        <taxon>Bacteria</taxon>
        <taxon>Bacillati</taxon>
        <taxon>Bacillota</taxon>
        <taxon>Hydrogenispora</taxon>
    </lineage>
</organism>
<evidence type="ECO:0000256" key="3">
    <source>
        <dbReference type="ARBA" id="ARBA00002728"/>
    </source>
</evidence>
<dbReference type="InterPro" id="IPR008731">
    <property type="entry name" value="PTS_EIN"/>
</dbReference>
<dbReference type="AlphaFoldDB" id="A0A4R1SAB9"/>
<dbReference type="Pfam" id="PF05524">
    <property type="entry name" value="PEP-utilisers_N"/>
    <property type="match status" value="1"/>
</dbReference>
<dbReference type="PANTHER" id="PTHR46244">
    <property type="entry name" value="PHOSPHOENOLPYRUVATE-PROTEIN PHOSPHOTRANSFERASE"/>
    <property type="match status" value="1"/>
</dbReference>
<dbReference type="GO" id="GO:0008965">
    <property type="term" value="F:phosphoenolpyruvate-protein phosphotransferase activity"/>
    <property type="evidence" value="ECO:0007669"/>
    <property type="project" value="UniProtKB-EC"/>
</dbReference>
<dbReference type="SUPFAM" id="SSF52009">
    <property type="entry name" value="Phosphohistidine domain"/>
    <property type="match status" value="1"/>
</dbReference>
<feature type="active site" description="Tele-phosphohistidine intermediate" evidence="18">
    <location>
        <position position="190"/>
    </location>
</feature>
<keyword evidence="8 17" id="KW-0813">Transport</keyword>
<dbReference type="InterPro" id="IPR050499">
    <property type="entry name" value="PEP-utilizing_PTS_enzyme"/>
</dbReference>
<dbReference type="PANTHER" id="PTHR46244:SF3">
    <property type="entry name" value="PHOSPHOENOLPYRUVATE-PROTEIN PHOSPHOTRANSFERASE"/>
    <property type="match status" value="1"/>
</dbReference>
<evidence type="ECO:0000256" key="13">
    <source>
        <dbReference type="ARBA" id="ARBA00022723"/>
    </source>
</evidence>
<dbReference type="InterPro" id="IPR000121">
    <property type="entry name" value="PEP_util_C"/>
</dbReference>
<feature type="binding site" evidence="19">
    <location>
        <position position="466"/>
    </location>
    <ligand>
        <name>phosphoenolpyruvate</name>
        <dbReference type="ChEBI" id="CHEBI:58702"/>
    </ligand>
</feature>
<keyword evidence="12 17" id="KW-0598">Phosphotransferase system</keyword>
<dbReference type="GO" id="GO:0046872">
    <property type="term" value="F:metal ion binding"/>
    <property type="evidence" value="ECO:0007669"/>
    <property type="project" value="UniProtKB-KW"/>
</dbReference>
<accession>A0A4R1SAB9</accession>
<feature type="domain" description="PEP-utilising enzyme mobile" evidence="21">
    <location>
        <begin position="157"/>
        <end position="226"/>
    </location>
</feature>
<keyword evidence="14 17" id="KW-0418">Kinase</keyword>
<dbReference type="NCBIfam" id="TIGR01417">
    <property type="entry name" value="PTS_I_fam"/>
    <property type="match status" value="1"/>
</dbReference>
<dbReference type="InterPro" id="IPR036618">
    <property type="entry name" value="PtsI_HPr-bd_sf"/>
</dbReference>
<dbReference type="Pfam" id="PF02896">
    <property type="entry name" value="PEP-utilizers_C"/>
    <property type="match status" value="1"/>
</dbReference>
<proteinExistence type="inferred from homology"/>
<evidence type="ECO:0000256" key="12">
    <source>
        <dbReference type="ARBA" id="ARBA00022683"/>
    </source>
</evidence>
<evidence type="ECO:0000256" key="2">
    <source>
        <dbReference type="ARBA" id="ARBA00001946"/>
    </source>
</evidence>
<feature type="domain" description="Phosphotransferase system enzyme I N-terminal" evidence="23">
    <location>
        <begin position="5"/>
        <end position="126"/>
    </location>
</feature>
<evidence type="ECO:0000256" key="10">
    <source>
        <dbReference type="ARBA" id="ARBA00022597"/>
    </source>
</evidence>
<evidence type="ECO:0000256" key="8">
    <source>
        <dbReference type="ARBA" id="ARBA00022448"/>
    </source>
</evidence>
<keyword evidence="10 17" id="KW-0762">Sugar transport</keyword>
<dbReference type="SUPFAM" id="SSF47831">
    <property type="entry name" value="Enzyme I of the PEP:sugar phosphotransferase system HPr-binding (sub)domain"/>
    <property type="match status" value="1"/>
</dbReference>
<dbReference type="EC" id="2.7.3.9" evidence="6 17"/>
<dbReference type="InterPro" id="IPR040442">
    <property type="entry name" value="Pyrv_kinase-like_dom_sf"/>
</dbReference>
<dbReference type="Gene3D" id="3.50.30.10">
    <property type="entry name" value="Phosphohistidine domain"/>
    <property type="match status" value="1"/>
</dbReference>
<evidence type="ECO:0000256" key="11">
    <source>
        <dbReference type="ARBA" id="ARBA00022679"/>
    </source>
</evidence>
<comment type="function">
    <text evidence="3 17">General (non sugar-specific) component of the phosphoenolpyruvate-dependent sugar phosphotransferase system (sugar PTS). This major carbohydrate active-transport system catalyzes the phosphorylation of incoming sugar substrates concomitantly with their translocation across the cell membrane. Enzyme I transfers the phosphoryl group from phosphoenolpyruvate (PEP) to the phosphoryl carrier protein (HPr).</text>
</comment>
<feature type="binding site" evidence="19">
    <location>
        <position position="333"/>
    </location>
    <ligand>
        <name>phosphoenolpyruvate</name>
        <dbReference type="ChEBI" id="CHEBI:58702"/>
    </ligand>
</feature>
<evidence type="ECO:0000256" key="7">
    <source>
        <dbReference type="ARBA" id="ARBA00016544"/>
    </source>
</evidence>
<comment type="similarity">
    <text evidence="5 17">Belongs to the PEP-utilizing enzyme family.</text>
</comment>
<comment type="catalytic activity">
    <reaction evidence="1 17">
        <text>L-histidyl-[protein] + phosphoenolpyruvate = N(pros)-phospho-L-histidyl-[protein] + pyruvate</text>
        <dbReference type="Rhea" id="RHEA:23880"/>
        <dbReference type="Rhea" id="RHEA-COMP:9745"/>
        <dbReference type="Rhea" id="RHEA-COMP:9746"/>
        <dbReference type="ChEBI" id="CHEBI:15361"/>
        <dbReference type="ChEBI" id="CHEBI:29979"/>
        <dbReference type="ChEBI" id="CHEBI:58702"/>
        <dbReference type="ChEBI" id="CHEBI:64837"/>
        <dbReference type="EC" id="2.7.3.9"/>
    </reaction>
</comment>
<dbReference type="InterPro" id="IPR015813">
    <property type="entry name" value="Pyrv/PenolPyrv_kinase-like_dom"/>
</dbReference>
<dbReference type="Gene3D" id="3.20.20.60">
    <property type="entry name" value="Phosphoenolpyruvate-binding domains"/>
    <property type="match status" value="1"/>
</dbReference>
<dbReference type="SUPFAM" id="SSF51621">
    <property type="entry name" value="Phosphoenolpyruvate/pyruvate domain"/>
    <property type="match status" value="1"/>
</dbReference>